<evidence type="ECO:0000256" key="9">
    <source>
        <dbReference type="ARBA" id="ARBA00029596"/>
    </source>
</evidence>
<evidence type="ECO:0000313" key="13">
    <source>
        <dbReference type="EMBL" id="MBL0707178.1"/>
    </source>
</evidence>
<dbReference type="EC" id="4.1.3.17" evidence="5"/>
<comment type="cofactor">
    <cofactor evidence="2">
        <name>a divalent metal cation</name>
        <dbReference type="ChEBI" id="CHEBI:60240"/>
    </cofactor>
</comment>
<dbReference type="GO" id="GO:0032259">
    <property type="term" value="P:methylation"/>
    <property type="evidence" value="ECO:0007669"/>
    <property type="project" value="UniProtKB-KW"/>
</dbReference>
<keyword evidence="13" id="KW-0489">Methyltransferase</keyword>
<comment type="catalytic activity">
    <reaction evidence="12">
        <text>oxaloacetate + H(+) = pyruvate + CO2</text>
        <dbReference type="Rhea" id="RHEA:15641"/>
        <dbReference type="ChEBI" id="CHEBI:15361"/>
        <dbReference type="ChEBI" id="CHEBI:15378"/>
        <dbReference type="ChEBI" id="CHEBI:16452"/>
        <dbReference type="ChEBI" id="CHEBI:16526"/>
        <dbReference type="EC" id="4.1.1.112"/>
    </reaction>
</comment>
<dbReference type="CDD" id="cd16841">
    <property type="entry name" value="RraA_family"/>
    <property type="match status" value="1"/>
</dbReference>
<evidence type="ECO:0000256" key="10">
    <source>
        <dbReference type="ARBA" id="ARBA00030169"/>
    </source>
</evidence>
<evidence type="ECO:0000256" key="5">
    <source>
        <dbReference type="ARBA" id="ARBA00012213"/>
    </source>
</evidence>
<dbReference type="InterPro" id="IPR005493">
    <property type="entry name" value="RraA/RraA-like"/>
</dbReference>
<evidence type="ECO:0000256" key="3">
    <source>
        <dbReference type="ARBA" id="ARBA00008621"/>
    </source>
</evidence>
<accession>A0ABS1K6U5</accession>
<evidence type="ECO:0000313" key="14">
    <source>
        <dbReference type="Proteomes" id="UP000639051"/>
    </source>
</evidence>
<dbReference type="EC" id="4.1.1.112" evidence="6"/>
<evidence type="ECO:0000256" key="2">
    <source>
        <dbReference type="ARBA" id="ARBA00001968"/>
    </source>
</evidence>
<reference evidence="13 14" key="1">
    <citation type="submission" date="2021-01" db="EMBL/GenBank/DDBJ databases">
        <title>Genome public.</title>
        <authorList>
            <person name="Liu C."/>
            <person name="Sun Q."/>
        </authorList>
    </citation>
    <scope>NUCLEOTIDE SEQUENCE [LARGE SCALE GENOMIC DNA]</scope>
    <source>
        <strain evidence="13 14">JC656</strain>
    </source>
</reference>
<proteinExistence type="inferred from homology"/>
<evidence type="ECO:0000256" key="6">
    <source>
        <dbReference type="ARBA" id="ARBA00012947"/>
    </source>
</evidence>
<dbReference type="Gene3D" id="3.50.30.40">
    <property type="entry name" value="Ribonuclease E inhibitor RraA/RraA-like"/>
    <property type="match status" value="1"/>
</dbReference>
<keyword evidence="14" id="KW-1185">Reference proteome</keyword>
<dbReference type="SUPFAM" id="SSF89562">
    <property type="entry name" value="RraA-like"/>
    <property type="match status" value="1"/>
</dbReference>
<evidence type="ECO:0000256" key="1">
    <source>
        <dbReference type="ARBA" id="ARBA00001342"/>
    </source>
</evidence>
<dbReference type="PANTHER" id="PTHR33254:SF4">
    <property type="entry name" value="4-HYDROXY-4-METHYL-2-OXOGLUTARATE ALDOLASE 3-RELATED"/>
    <property type="match status" value="1"/>
</dbReference>
<dbReference type="PANTHER" id="PTHR33254">
    <property type="entry name" value="4-HYDROXY-4-METHYL-2-OXOGLUTARATE ALDOLASE 3-RELATED"/>
    <property type="match status" value="1"/>
</dbReference>
<comment type="subunit">
    <text evidence="4">Homotrimer.</text>
</comment>
<comment type="caution">
    <text evidence="13">The sequence shown here is derived from an EMBL/GenBank/DDBJ whole genome shotgun (WGS) entry which is preliminary data.</text>
</comment>
<name>A0ABS1K6U5_9MICC</name>
<evidence type="ECO:0000256" key="7">
    <source>
        <dbReference type="ARBA" id="ARBA00016549"/>
    </source>
</evidence>
<comment type="catalytic activity">
    <reaction evidence="1">
        <text>4-hydroxy-4-methyl-2-oxoglutarate = 2 pyruvate</text>
        <dbReference type="Rhea" id="RHEA:22748"/>
        <dbReference type="ChEBI" id="CHEBI:15361"/>
        <dbReference type="ChEBI" id="CHEBI:58276"/>
        <dbReference type="EC" id="4.1.3.17"/>
    </reaction>
</comment>
<dbReference type="InterPro" id="IPR036704">
    <property type="entry name" value="RraA/RraA-like_sf"/>
</dbReference>
<evidence type="ECO:0000256" key="4">
    <source>
        <dbReference type="ARBA" id="ARBA00011233"/>
    </source>
</evidence>
<dbReference type="Proteomes" id="UP000639051">
    <property type="component" value="Unassembled WGS sequence"/>
</dbReference>
<comment type="function">
    <text evidence="8">Catalyzes the aldol cleavage of 4-hydroxy-4-methyl-2-oxoglutarate (HMG) into 2 molecules of pyruvate. Also contains a secondary oxaloacetate (OAA) decarboxylase activity due to the common pyruvate enolate transition state formed following C-C bond cleavage in the retro-aldol and decarboxylation reactions.</text>
</comment>
<dbReference type="GO" id="GO:0008168">
    <property type="term" value="F:methyltransferase activity"/>
    <property type="evidence" value="ECO:0007669"/>
    <property type="project" value="UniProtKB-KW"/>
</dbReference>
<dbReference type="EMBL" id="JAERRC010000046">
    <property type="protein sequence ID" value="MBL0707178.1"/>
    <property type="molecule type" value="Genomic_DNA"/>
</dbReference>
<comment type="similarity">
    <text evidence="3">Belongs to the class II aldolase/RraA-like family.</text>
</comment>
<keyword evidence="13" id="KW-0808">Transferase</keyword>
<dbReference type="RefSeq" id="WP_189693631.1">
    <property type="nucleotide sequence ID" value="NZ_BNCM01000006.1"/>
</dbReference>
<organism evidence="13 14">
    <name type="scientific">Sinomonas cellulolyticus</name>
    <dbReference type="NCBI Taxonomy" id="2801916"/>
    <lineage>
        <taxon>Bacteria</taxon>
        <taxon>Bacillati</taxon>
        <taxon>Actinomycetota</taxon>
        <taxon>Actinomycetes</taxon>
        <taxon>Micrococcales</taxon>
        <taxon>Micrococcaceae</taxon>
        <taxon>Sinomonas</taxon>
    </lineage>
</organism>
<gene>
    <name evidence="13" type="ORF">JJE72_16920</name>
</gene>
<dbReference type="Pfam" id="PF03737">
    <property type="entry name" value="RraA-like"/>
    <property type="match status" value="1"/>
</dbReference>
<sequence>MSIDNSAGHAGRTARAGALGAATLHEAAGRIGSLPSGIQAMSLTLPVAGRAFPVAVPPGDNLWLHHAIVAAAPGDVLVVSTGGAREFGYFGEVMAVAAVARGLGGLVIDGGVRDAQQMITLGFPVFADRRCIRGTIKDPRKAGSLGVPITIGDVQIEPGDLVVGDADGVVVIPDAQADDVVALGEKREATEAEYFARLRAGETTLGIYHLPTPAQVLATQAATLTKID</sequence>
<evidence type="ECO:0000256" key="11">
    <source>
        <dbReference type="ARBA" id="ARBA00032305"/>
    </source>
</evidence>
<protein>
    <recommendedName>
        <fullName evidence="7">Putative 4-hydroxy-4-methyl-2-oxoglutarate aldolase</fullName>
        <ecNumber evidence="6">4.1.1.112</ecNumber>
        <ecNumber evidence="5">4.1.3.17</ecNumber>
    </recommendedName>
    <alternativeName>
        <fullName evidence="11">Oxaloacetate decarboxylase</fullName>
    </alternativeName>
    <alternativeName>
        <fullName evidence="9">Regulator of ribonuclease activity homolog</fullName>
    </alternativeName>
    <alternativeName>
        <fullName evidence="10">RraA-like protein</fullName>
    </alternativeName>
</protein>
<evidence type="ECO:0000256" key="8">
    <source>
        <dbReference type="ARBA" id="ARBA00025046"/>
    </source>
</evidence>
<evidence type="ECO:0000256" key="12">
    <source>
        <dbReference type="ARBA" id="ARBA00047973"/>
    </source>
</evidence>